<feature type="domain" description="CAF17 C-terminal" evidence="5">
    <location>
        <begin position="304"/>
        <end position="419"/>
    </location>
</feature>
<dbReference type="InterPro" id="IPR057460">
    <property type="entry name" value="CAF17_C"/>
</dbReference>
<dbReference type="PANTHER" id="PTHR22602">
    <property type="entry name" value="TRANSFERASE CAF17, MITOCHONDRIAL-RELATED"/>
    <property type="match status" value="1"/>
</dbReference>
<keyword evidence="3" id="KW-0496">Mitochondrion</keyword>
<accession>A0A081CP48</accession>
<dbReference type="Gene3D" id="2.40.30.160">
    <property type="match status" value="1"/>
</dbReference>
<dbReference type="RefSeq" id="XP_014653360.1">
    <property type="nucleotide sequence ID" value="XM_014797874.1"/>
</dbReference>
<gene>
    <name evidence="6" type="ORF">PAN0_097d6700</name>
</gene>
<proteinExistence type="inferred from homology"/>
<dbReference type="Gene3D" id="3.30.1360.120">
    <property type="entry name" value="Probable tRNA modification gtpase trme, domain 1"/>
    <property type="match status" value="1"/>
</dbReference>
<dbReference type="SUPFAM" id="SSF103025">
    <property type="entry name" value="Folate-binding domain"/>
    <property type="match status" value="1"/>
</dbReference>
<keyword evidence="2" id="KW-0809">Transit peptide</keyword>
<keyword evidence="7" id="KW-1185">Reference proteome</keyword>
<dbReference type="OrthoDB" id="191995at2759"/>
<evidence type="ECO:0000256" key="1">
    <source>
        <dbReference type="ARBA" id="ARBA00004173"/>
    </source>
</evidence>
<evidence type="ECO:0000256" key="3">
    <source>
        <dbReference type="ARBA" id="ARBA00023128"/>
    </source>
</evidence>
<dbReference type="EMBL" id="DF830164">
    <property type="protein sequence ID" value="GAK68444.1"/>
    <property type="molecule type" value="Genomic_DNA"/>
</dbReference>
<protein>
    <submittedName>
        <fullName evidence="6">Transferase CAF17 homolog, mitochondrial-like</fullName>
    </submittedName>
</protein>
<dbReference type="GO" id="GO:0016740">
    <property type="term" value="F:transferase activity"/>
    <property type="evidence" value="ECO:0007669"/>
    <property type="project" value="UniProtKB-KW"/>
</dbReference>
<dbReference type="GO" id="GO:0005759">
    <property type="term" value="C:mitochondrial matrix"/>
    <property type="evidence" value="ECO:0007669"/>
    <property type="project" value="TreeGrafter"/>
</dbReference>
<evidence type="ECO:0000256" key="2">
    <source>
        <dbReference type="ARBA" id="ARBA00022946"/>
    </source>
</evidence>
<dbReference type="AlphaFoldDB" id="A0A081CP48"/>
<evidence type="ECO:0000313" key="7">
    <source>
        <dbReference type="Proteomes" id="UP000053758"/>
    </source>
</evidence>
<dbReference type="GO" id="GO:0016226">
    <property type="term" value="P:iron-sulfur cluster assembly"/>
    <property type="evidence" value="ECO:0007669"/>
    <property type="project" value="TreeGrafter"/>
</dbReference>
<dbReference type="PANTHER" id="PTHR22602:SF0">
    <property type="entry name" value="TRANSFERASE CAF17, MITOCHONDRIAL-RELATED"/>
    <property type="match status" value="1"/>
</dbReference>
<dbReference type="InterPro" id="IPR027266">
    <property type="entry name" value="TrmE/GcvT-like"/>
</dbReference>
<dbReference type="InterPro" id="IPR017703">
    <property type="entry name" value="YgfZ/GCV_T_CS"/>
</dbReference>
<keyword evidence="6" id="KW-0808">Transferase</keyword>
<evidence type="ECO:0000313" key="6">
    <source>
        <dbReference type="EMBL" id="GAK68444.1"/>
    </source>
</evidence>
<dbReference type="Proteomes" id="UP000053758">
    <property type="component" value="Unassembled WGS sequence"/>
</dbReference>
<name>A0A081CP48_PSEA2</name>
<evidence type="ECO:0000259" key="5">
    <source>
        <dbReference type="Pfam" id="PF25455"/>
    </source>
</evidence>
<dbReference type="Pfam" id="PF25455">
    <property type="entry name" value="Beta-barrel_CAF17_C"/>
    <property type="match status" value="1"/>
</dbReference>
<evidence type="ECO:0000256" key="4">
    <source>
        <dbReference type="ARBA" id="ARBA00093447"/>
    </source>
</evidence>
<comment type="subcellular location">
    <subcellularLocation>
        <location evidence="1">Mitochondrion</location>
    </subcellularLocation>
</comment>
<organism evidence="6 7">
    <name type="scientific">Pseudozyma antarctica</name>
    <name type="common">Yeast</name>
    <name type="synonym">Candida antarctica</name>
    <dbReference type="NCBI Taxonomy" id="84753"/>
    <lineage>
        <taxon>Eukaryota</taxon>
        <taxon>Fungi</taxon>
        <taxon>Dikarya</taxon>
        <taxon>Basidiomycota</taxon>
        <taxon>Ustilaginomycotina</taxon>
        <taxon>Ustilaginomycetes</taxon>
        <taxon>Ustilaginales</taxon>
        <taxon>Ustilaginaceae</taxon>
        <taxon>Moesziomyces</taxon>
    </lineage>
</organism>
<dbReference type="GeneID" id="26307490"/>
<dbReference type="NCBIfam" id="TIGR03317">
    <property type="entry name" value="ygfZ_signature"/>
    <property type="match status" value="1"/>
</dbReference>
<dbReference type="InterPro" id="IPR045179">
    <property type="entry name" value="YgfZ/GcvT"/>
</dbReference>
<dbReference type="HOGENOM" id="CLU_007884_7_0_1"/>
<reference evidence="7" key="1">
    <citation type="journal article" date="2014" name="Genome Announc.">
        <title>Draft Genome Sequence of the Yeast Pseudozyma antarctica Type Strain JCM10317, a Producer of the Glycolipid Biosurfactants, Mannosylerythritol Lipids.</title>
        <authorList>
            <person name="Saika A."/>
            <person name="Koike H."/>
            <person name="Hori T."/>
            <person name="Fukuoka T."/>
            <person name="Sato S."/>
            <person name="Habe H."/>
            <person name="Kitamoto D."/>
            <person name="Morita T."/>
        </authorList>
    </citation>
    <scope>NUCLEOTIDE SEQUENCE [LARGE SCALE GENOMIC DNA]</scope>
    <source>
        <strain evidence="7">JCM 10317</strain>
    </source>
</reference>
<sequence>MRPTPTSCNARVLAQSSATLLRQLPRTVASRRAASSACGGSPSTGLNLAASRNPLSTVPSRTRTFASSARLYSQVSTDGSEWKLAKVPNRGVVEVSGRDTVKLLQGLVSNDVKILASATEPHAPALVYAGFMNPQGRMLADVFIHRQAPLQDGSPRWLLDIDSRTLPSLLAFIKKFKLRSKVKLTDVSNEYSVVQAWTSAASQPNSTVTEQLSRDPRCPTIGYRGVVSHETHATLRDQIASVEDEEYTIHRIMQGVAEGALDVPEAASLPLENNLDYMHGVDFRKGCYVGQELTARTHHTGVVRKRIVPLQFYLLGTPAPDTLNVDRGATFQLPAHLAEVRSKPVASASATAKPARGKAAGKFTSGIYNVGLACLRLEQVQRWTDASNPTSEDGLEMSVLSADGETTLLVKPHIPKWWPEPPQPADNNDPQE</sequence>
<comment type="similarity">
    <text evidence="4">Belongs to the GcvT family. CAF17/IBA57 subfamily.</text>
</comment>